<proteinExistence type="inferred from homology"/>
<dbReference type="EC" id="3.1.1.-" evidence="6"/>
<evidence type="ECO:0000313" key="8">
    <source>
        <dbReference type="EMBL" id="KAJ1255338.1"/>
    </source>
</evidence>
<dbReference type="GO" id="GO:0016042">
    <property type="term" value="P:lipid catabolic process"/>
    <property type="evidence" value="ECO:0007669"/>
    <property type="project" value="UniProtKB-UniRule"/>
</dbReference>
<comment type="domain">
    <text evidence="6">The nitrogen atoms of the two glycine residues in the GGXR motif define the oxyanion hole, and stabilize the oxyanion that forms during the nucleophilic attack by the catalytic serine during substrate cleavage.</text>
</comment>
<feature type="active site" description="Proton acceptor" evidence="5">
    <location>
        <position position="349"/>
    </location>
</feature>
<accession>A0A9W8CE16</accession>
<dbReference type="Pfam" id="PF01734">
    <property type="entry name" value="Patatin"/>
    <property type="match status" value="2"/>
</dbReference>
<keyword evidence="5 6" id="KW-0378">Hydrolase</keyword>
<reference evidence="8 9" key="1">
    <citation type="submission" date="2022-10" db="EMBL/GenBank/DDBJ databases">
        <title>WGS assembly of Paspalum vaginatum 540-79.</title>
        <authorList>
            <person name="Sun G."/>
            <person name="Wase N."/>
            <person name="Shu S."/>
            <person name="Jenkins J."/>
            <person name="Zhou B."/>
            <person name="Torres-Rodriguez J."/>
            <person name="Chen C."/>
            <person name="Sandor L."/>
            <person name="Plott C."/>
            <person name="Yoshinga Y."/>
            <person name="Daum C."/>
            <person name="Qi P."/>
            <person name="Barry K."/>
            <person name="Lipzen A."/>
            <person name="Berry L."/>
            <person name="Pedersen C."/>
            <person name="Gottilla T."/>
            <person name="Foltz A."/>
            <person name="Yu H."/>
            <person name="O'Malley R."/>
            <person name="Zhang C."/>
            <person name="Devos K."/>
            <person name="Sigmon B."/>
            <person name="Yu B."/>
            <person name="Obata T."/>
            <person name="Schmutz J."/>
            <person name="Schnable J."/>
        </authorList>
    </citation>
    <scope>NUCLEOTIDE SEQUENCE [LARGE SCALE GENOMIC DNA]</scope>
    <source>
        <strain evidence="9">cv. 540-79</strain>
    </source>
</reference>
<dbReference type="InterPro" id="IPR002641">
    <property type="entry name" value="PNPLA_dom"/>
</dbReference>
<dbReference type="PANTHER" id="PTHR32176">
    <property type="entry name" value="XYLOSE ISOMERASE"/>
    <property type="match status" value="1"/>
</dbReference>
<dbReference type="GO" id="GO:0004620">
    <property type="term" value="F:phospholipase activity"/>
    <property type="evidence" value="ECO:0007669"/>
    <property type="project" value="TreeGrafter"/>
</dbReference>
<keyword evidence="9" id="KW-1185">Reference proteome</keyword>
<name>A0A9W8CE16_9POAL</name>
<dbReference type="SUPFAM" id="SSF52151">
    <property type="entry name" value="FabD/lysophospholipase-like"/>
    <property type="match status" value="1"/>
</dbReference>
<keyword evidence="3 5" id="KW-0443">Lipid metabolism</keyword>
<dbReference type="GO" id="GO:0047372">
    <property type="term" value="F:monoacylglycerol lipase activity"/>
    <property type="evidence" value="ECO:0007669"/>
    <property type="project" value="TreeGrafter"/>
</dbReference>
<dbReference type="Proteomes" id="UP001164776">
    <property type="component" value="Unassembled WGS sequence"/>
</dbReference>
<comment type="function">
    <text evidence="6">Lipolytic acyl hydrolase (LAH).</text>
</comment>
<evidence type="ECO:0000256" key="5">
    <source>
        <dbReference type="PROSITE-ProRule" id="PRU01161"/>
    </source>
</evidence>
<evidence type="ECO:0000259" key="7">
    <source>
        <dbReference type="PROSITE" id="PS51635"/>
    </source>
</evidence>
<dbReference type="AlphaFoldDB" id="A0A9W8CE16"/>
<dbReference type="GO" id="GO:0006952">
    <property type="term" value="P:defense response"/>
    <property type="evidence" value="ECO:0007669"/>
    <property type="project" value="UniProtKB-KW"/>
</dbReference>
<evidence type="ECO:0000256" key="6">
    <source>
        <dbReference type="RuleBase" id="RU361262"/>
    </source>
</evidence>
<organism evidence="8 9">
    <name type="scientific">Paspalum vaginatum</name>
    <name type="common">seashore paspalum</name>
    <dbReference type="NCBI Taxonomy" id="158149"/>
    <lineage>
        <taxon>Eukaryota</taxon>
        <taxon>Viridiplantae</taxon>
        <taxon>Streptophyta</taxon>
        <taxon>Embryophyta</taxon>
        <taxon>Tracheophyta</taxon>
        <taxon>Spermatophyta</taxon>
        <taxon>Magnoliopsida</taxon>
        <taxon>Liliopsida</taxon>
        <taxon>Poales</taxon>
        <taxon>Poaceae</taxon>
        <taxon>PACMAD clade</taxon>
        <taxon>Panicoideae</taxon>
        <taxon>Andropogonodae</taxon>
        <taxon>Paspaleae</taxon>
        <taxon>Paspalinae</taxon>
        <taxon>Paspalum</taxon>
    </lineage>
</organism>
<sequence length="565" mass="62248">MSDPTMAPAVTNKQGGELRILCIDGGGIRGLIPAKILDYLESELQRIDGSSARLADYFDYIVGTSTGALVTTMLAAPNKDNRPLCTAKEIIDLYLQEGAGIFRNDHKATWAQVVLEAVLLYIKYYDGNNETLLSLHDMLALGSALEPLLRPILDALIIAKGPAAATANGAGLQQLASVAPHDPAVNNGGVEPEEAPPTTTEDYIHEHAGAILQALCHAQGLALDSPPFQEGIKEFAEGLRRTLLNPNFVRHALLRPKYGGEGLRKVVRGKLGNRRLQETVTNVVVPTFDIKRNQPVVFSTSKARQEQVMDPCLSDICIAATAAPTFFPAHKFNALSFSPLKFEEFNLIDAGVFANNPTTVAMNEVWRMIDRGEELPVEEISPMDCRKLRILSIGTGVVNHSYTADECNWWGLLPWVYNVRNKTQPLIDTLMYSTGSLVDYNVTLLFKSQRCEDNYLRIQEDHLDPALGAMDDTSSMDKLVEIGEKLLERPVYRTDSETREYQPVKGAGTNKEALTKLAHQLVAERRRRGAAAPPPILLSVTDITTVVEPRPKRLKSQAYLRRAVS</sequence>
<dbReference type="OrthoDB" id="1658288at2759"/>
<evidence type="ECO:0000256" key="3">
    <source>
        <dbReference type="ARBA" id="ARBA00023098"/>
    </source>
</evidence>
<feature type="active site" description="Nucleophile" evidence="5">
    <location>
        <position position="65"/>
    </location>
</feature>
<evidence type="ECO:0000256" key="4">
    <source>
        <dbReference type="ARBA" id="ARBA00025642"/>
    </source>
</evidence>
<dbReference type="PANTHER" id="PTHR32176:SF106">
    <property type="entry name" value="PATATIN"/>
    <property type="match status" value="1"/>
</dbReference>
<dbReference type="Gene3D" id="3.40.1090.10">
    <property type="entry name" value="Cytosolic phospholipase A2 catalytic domain"/>
    <property type="match status" value="2"/>
</dbReference>
<feature type="short sequence motif" description="GXSXG" evidence="5">
    <location>
        <begin position="63"/>
        <end position="67"/>
    </location>
</feature>
<dbReference type="PROSITE" id="PS51635">
    <property type="entry name" value="PNPLA"/>
    <property type="match status" value="1"/>
</dbReference>
<dbReference type="InterPro" id="IPR016035">
    <property type="entry name" value="Acyl_Trfase/lysoPLipase"/>
</dbReference>
<keyword evidence="2" id="KW-0611">Plant defense</keyword>
<feature type="domain" description="PNPLA" evidence="7">
    <location>
        <begin position="21"/>
        <end position="362"/>
    </location>
</feature>
<dbReference type="EMBL" id="MU629746">
    <property type="protein sequence ID" value="KAJ1255338.1"/>
    <property type="molecule type" value="Genomic_DNA"/>
</dbReference>
<evidence type="ECO:0000313" key="9">
    <source>
        <dbReference type="Proteomes" id="UP001164776"/>
    </source>
</evidence>
<comment type="function">
    <text evidence="4">Possesses non-specific lipolytic acyl hydrolase (LAH) activity. Hydrolyzes phospholipids as well as galactolipids. May play a role in disease resistance.</text>
</comment>
<comment type="similarity">
    <text evidence="1 6">Belongs to the patatin family.</text>
</comment>
<keyword evidence="5 6" id="KW-0442">Lipid degradation</keyword>
<comment type="caution">
    <text evidence="8">The sequence shown here is derived from an EMBL/GenBank/DDBJ whole genome shotgun (WGS) entry which is preliminary data.</text>
</comment>
<evidence type="ECO:0000256" key="1">
    <source>
        <dbReference type="ARBA" id="ARBA00010240"/>
    </source>
</evidence>
<protein>
    <recommendedName>
        <fullName evidence="6">Patatin</fullName>
        <ecNumber evidence="6">3.1.1.-</ecNumber>
    </recommendedName>
</protein>
<feature type="short sequence motif" description="GXGXXG" evidence="5">
    <location>
        <begin position="25"/>
        <end position="30"/>
    </location>
</feature>
<gene>
    <name evidence="8" type="ORF">BS78_K263700</name>
</gene>
<comment type="caution">
    <text evidence="5">Lacks conserved residue(s) required for the propagation of feature annotation.</text>
</comment>
<evidence type="ECO:0000256" key="2">
    <source>
        <dbReference type="ARBA" id="ARBA00022821"/>
    </source>
</evidence>